<protein>
    <recommendedName>
        <fullName evidence="9">S-adenosyl-L-methionine-dependent tRNA 4-demethylwyosine synthase</fullName>
        <ecNumber evidence="9">4.1.3.44</ecNumber>
    </recommendedName>
    <alternativeName>
        <fullName evidence="9">tRNA wyosine derivatives biosynthesis protein Taw1</fullName>
    </alternativeName>
</protein>
<sequence length="315" mass="36168">MSNSLNNQEKNVSLSLEDQKKLEYSGYRFLGSKGHSAVKICHWTKKSILNEGFCYKEKFYGIESHKCLQMSPAVPFCHQKCSFCWRDLSLTKTEWVGDYDDPKTIIQDAINAQNKLLCGFFGNDKADRKKLEESKKPNNAAISLAGEPMFYPDINELIAEFKKQDFTTFLVSNGVMYEKLANLQNEPTQLYLSLDAPDKKTYVDLCTPQINDAWLNINKSLETLNSFDSRTCIRTTCVKHKNMFDHENYAKLIDLANPDYIEIKAYMCVGYSRDRLTLDNMPTFNEVIDFAQKIADLTGREITNDSEISRVVLLE</sequence>
<evidence type="ECO:0000313" key="12">
    <source>
        <dbReference type="Proteomes" id="UP000658733"/>
    </source>
</evidence>
<keyword evidence="4 9" id="KW-0479">Metal-binding</keyword>
<evidence type="ECO:0000256" key="7">
    <source>
        <dbReference type="ARBA" id="ARBA00023239"/>
    </source>
</evidence>
<evidence type="ECO:0000256" key="2">
    <source>
        <dbReference type="ARBA" id="ARBA00022691"/>
    </source>
</evidence>
<evidence type="ECO:0000259" key="10">
    <source>
        <dbReference type="PROSITE" id="PS51918"/>
    </source>
</evidence>
<dbReference type="AlphaFoldDB" id="A0A843ALS3"/>
<accession>A0A843ALS3</accession>
<feature type="binding site" evidence="9">
    <location>
        <position position="81"/>
    </location>
    <ligand>
        <name>[4Fe-4S] cluster</name>
        <dbReference type="ChEBI" id="CHEBI:49883"/>
        <label>2</label>
        <note>4Fe-4S-S-AdoMet</note>
    </ligand>
</feature>
<dbReference type="Gene3D" id="3.20.20.70">
    <property type="entry name" value="Aldolase class I"/>
    <property type="match status" value="1"/>
</dbReference>
<dbReference type="PANTHER" id="PTHR13930">
    <property type="entry name" value="S-ADENOSYL-L-METHIONINE-DEPENDENT TRNA 4-DEMETHYLWYOSINE SYNTHASE"/>
    <property type="match status" value="1"/>
</dbReference>
<organism evidence="11 12">
    <name type="scientific">Methanobrevibacter arboriphilus</name>
    <dbReference type="NCBI Taxonomy" id="39441"/>
    <lineage>
        <taxon>Archaea</taxon>
        <taxon>Methanobacteriati</taxon>
        <taxon>Methanobacteriota</taxon>
        <taxon>Methanomada group</taxon>
        <taxon>Methanobacteria</taxon>
        <taxon>Methanobacteriales</taxon>
        <taxon>Methanobacteriaceae</taxon>
        <taxon>Methanobrevibacter</taxon>
    </lineage>
</organism>
<dbReference type="GO" id="GO:0005737">
    <property type="term" value="C:cytoplasm"/>
    <property type="evidence" value="ECO:0007669"/>
    <property type="project" value="UniProtKB-SubCell"/>
</dbReference>
<evidence type="ECO:0000313" key="11">
    <source>
        <dbReference type="EMBL" id="MBF4468478.1"/>
    </source>
</evidence>
<keyword evidence="5 9" id="KW-0408">Iron</keyword>
<feature type="binding site" evidence="9">
    <location>
        <position position="77"/>
    </location>
    <ligand>
        <name>[4Fe-4S] cluster</name>
        <dbReference type="ChEBI" id="CHEBI:49883"/>
        <label>2</label>
        <note>4Fe-4S-S-AdoMet</note>
    </ligand>
</feature>
<evidence type="ECO:0000256" key="6">
    <source>
        <dbReference type="ARBA" id="ARBA00023014"/>
    </source>
</evidence>
<keyword evidence="3 9" id="KW-0819">tRNA processing</keyword>
<feature type="binding site" evidence="9">
    <location>
        <position position="67"/>
    </location>
    <ligand>
        <name>[4Fe-4S] cluster</name>
        <dbReference type="ChEBI" id="CHEBI:49883"/>
        <label>1</label>
    </ligand>
</feature>
<dbReference type="EC" id="4.1.3.44" evidence="9"/>
<feature type="binding site" evidence="9">
    <location>
        <position position="54"/>
    </location>
    <ligand>
        <name>[4Fe-4S] cluster</name>
        <dbReference type="ChEBI" id="CHEBI:49883"/>
        <label>1</label>
    </ligand>
</feature>
<reference evidence="11" key="1">
    <citation type="submission" date="2020-10" db="EMBL/GenBank/DDBJ databases">
        <title>Dehalococcoides mccartyi of a TCE/Cr reducing biochatode.</title>
        <authorList>
            <person name="Matturro B."/>
        </authorList>
    </citation>
    <scope>NUCLEOTIDE SEQUENCE</scope>
    <source>
        <strain evidence="11">Bin4</strain>
    </source>
</reference>
<dbReference type="CDD" id="cd01335">
    <property type="entry name" value="Radical_SAM"/>
    <property type="match status" value="1"/>
</dbReference>
<evidence type="ECO:0000256" key="9">
    <source>
        <dbReference type="HAMAP-Rule" id="MF_01921"/>
    </source>
</evidence>
<dbReference type="SFLD" id="SFLDS00029">
    <property type="entry name" value="Radical_SAM"/>
    <property type="match status" value="1"/>
</dbReference>
<comment type="catalytic activity">
    <reaction evidence="8 9">
        <text>N(1)-methylguanosine(37) in tRNA(Phe) + pyruvate + S-adenosyl-L-methionine = 4-demethylwyosine(37) in tRNA(Phe) + 5'-deoxyadenosine + L-methionine + CO2 + H2O</text>
        <dbReference type="Rhea" id="RHEA:36347"/>
        <dbReference type="Rhea" id="RHEA-COMP:10164"/>
        <dbReference type="Rhea" id="RHEA-COMP:10165"/>
        <dbReference type="ChEBI" id="CHEBI:15361"/>
        <dbReference type="ChEBI" id="CHEBI:15377"/>
        <dbReference type="ChEBI" id="CHEBI:16526"/>
        <dbReference type="ChEBI" id="CHEBI:17319"/>
        <dbReference type="ChEBI" id="CHEBI:57844"/>
        <dbReference type="ChEBI" id="CHEBI:59789"/>
        <dbReference type="ChEBI" id="CHEBI:64315"/>
        <dbReference type="ChEBI" id="CHEBI:73542"/>
        <dbReference type="EC" id="4.1.3.44"/>
    </reaction>
</comment>
<feature type="domain" description="Radical SAM core" evidence="10">
    <location>
        <begin position="60"/>
        <end position="305"/>
    </location>
</feature>
<evidence type="ECO:0000256" key="8">
    <source>
        <dbReference type="ARBA" id="ARBA00049466"/>
    </source>
</evidence>
<proteinExistence type="inferred from homology"/>
<dbReference type="SUPFAM" id="SSF102114">
    <property type="entry name" value="Radical SAM enzymes"/>
    <property type="match status" value="1"/>
</dbReference>
<evidence type="ECO:0000256" key="3">
    <source>
        <dbReference type="ARBA" id="ARBA00022694"/>
    </source>
</evidence>
<dbReference type="GO" id="GO:0008033">
    <property type="term" value="P:tRNA processing"/>
    <property type="evidence" value="ECO:0007669"/>
    <property type="project" value="UniProtKB-UniRule"/>
</dbReference>
<comment type="function">
    <text evidence="9">Component of the wyosine derivatives biosynthesis pathway that catalyzes the condensation of N-methylguanine with 2 carbon atoms from pyruvate to form the tricyclic 4-demethylwyosine (imG-14) on guanosine-37 of tRNA(Phe).</text>
</comment>
<dbReference type="SFLD" id="SFLDG01071">
    <property type="entry name" value="tRNA_wybutosine-synthesizing"/>
    <property type="match status" value="1"/>
</dbReference>
<comment type="subcellular location">
    <subcellularLocation>
        <location evidence="9">Cytoplasm</location>
    </subcellularLocation>
</comment>
<evidence type="ECO:0000256" key="4">
    <source>
        <dbReference type="ARBA" id="ARBA00022723"/>
    </source>
</evidence>
<dbReference type="InterPro" id="IPR023993">
    <property type="entry name" value="TYW1_archaea"/>
</dbReference>
<keyword evidence="1 9" id="KW-0004">4Fe-4S</keyword>
<comment type="caution">
    <text evidence="11">The sequence shown here is derived from an EMBL/GenBank/DDBJ whole genome shotgun (WGS) entry which is preliminary data.</text>
</comment>
<dbReference type="GO" id="GO:0051539">
    <property type="term" value="F:4 iron, 4 sulfur cluster binding"/>
    <property type="evidence" value="ECO:0007669"/>
    <property type="project" value="UniProtKB-UniRule"/>
</dbReference>
<dbReference type="Pfam" id="PF08608">
    <property type="entry name" value="Wyosine_form"/>
    <property type="match status" value="1"/>
</dbReference>
<keyword evidence="9" id="KW-0963">Cytoplasm</keyword>
<dbReference type="GO" id="GO:0102521">
    <property type="term" value="F:tRNA-4-demethylwyosine synthase activity"/>
    <property type="evidence" value="ECO:0007669"/>
    <property type="project" value="UniProtKB-EC"/>
</dbReference>
<keyword evidence="2 9" id="KW-0949">S-adenosyl-L-methionine</keyword>
<feature type="binding site" evidence="9">
    <location>
        <position position="84"/>
    </location>
    <ligand>
        <name>[4Fe-4S] cluster</name>
        <dbReference type="ChEBI" id="CHEBI:49883"/>
        <label>2</label>
        <note>4Fe-4S-S-AdoMet</note>
    </ligand>
</feature>
<dbReference type="EMBL" id="JADIIN010000024">
    <property type="protein sequence ID" value="MBF4468478.1"/>
    <property type="molecule type" value="Genomic_DNA"/>
</dbReference>
<comment type="cofactor">
    <cofactor evidence="9">
        <name>[4Fe-4S] cluster</name>
        <dbReference type="ChEBI" id="CHEBI:49883"/>
    </cofactor>
    <text evidence="9">Binds 2 [4Fe-4S] clusters. Binds 1 [4Fe-4S] cluster coordinated with 3 cysteines and an exchangeable S-adenosyl-L-methionine.</text>
</comment>
<dbReference type="HAMAP" id="MF_01921">
    <property type="entry name" value="TYW1_archaea"/>
    <property type="match status" value="1"/>
</dbReference>
<dbReference type="RefSeq" id="WP_042703251.1">
    <property type="nucleotide sequence ID" value="NZ_JADIIN010000024.1"/>
</dbReference>
<dbReference type="SFLD" id="SFLDF00284">
    <property type="entry name" value="tRNA_wybutosine-synthesizing"/>
    <property type="match status" value="1"/>
</dbReference>
<gene>
    <name evidence="9" type="primary">taw1</name>
    <name evidence="11" type="ORF">ISP01_03635</name>
</gene>
<dbReference type="InterPro" id="IPR013917">
    <property type="entry name" value="tRNA_wybutosine-synth"/>
</dbReference>
<comment type="subunit">
    <text evidence="9">Monomer.</text>
</comment>
<dbReference type="Pfam" id="PF04055">
    <property type="entry name" value="Radical_SAM"/>
    <property type="match status" value="1"/>
</dbReference>
<keyword evidence="6 9" id="KW-0411">Iron-sulfur</keyword>
<comment type="similarity">
    <text evidence="9">Belongs to the TYW1 family.</text>
</comment>
<dbReference type="NCBIfam" id="TIGR03972">
    <property type="entry name" value="rSAM_TYW1"/>
    <property type="match status" value="1"/>
</dbReference>
<dbReference type="PANTHER" id="PTHR13930:SF0">
    <property type="entry name" value="S-ADENOSYL-L-METHIONINE-DEPENDENT TRNA 4-DEMETHYLWYOSINE SYNTHASE TYW1-RELATED"/>
    <property type="match status" value="1"/>
</dbReference>
<dbReference type="InterPro" id="IPR013785">
    <property type="entry name" value="Aldolase_TIM"/>
</dbReference>
<evidence type="ECO:0000256" key="5">
    <source>
        <dbReference type="ARBA" id="ARBA00023004"/>
    </source>
</evidence>
<keyword evidence="7 9" id="KW-0456">Lyase</keyword>
<dbReference type="Proteomes" id="UP000658733">
    <property type="component" value="Unassembled WGS sequence"/>
</dbReference>
<dbReference type="PROSITE" id="PS51918">
    <property type="entry name" value="RADICAL_SAM"/>
    <property type="match status" value="1"/>
</dbReference>
<dbReference type="InterPro" id="IPR034556">
    <property type="entry name" value="tRNA_wybutosine-synthase"/>
</dbReference>
<evidence type="ECO:0000256" key="1">
    <source>
        <dbReference type="ARBA" id="ARBA00022485"/>
    </source>
</evidence>
<dbReference type="GO" id="GO:0046872">
    <property type="term" value="F:metal ion binding"/>
    <property type="evidence" value="ECO:0007669"/>
    <property type="project" value="UniProtKB-KW"/>
</dbReference>
<dbReference type="InterPro" id="IPR007197">
    <property type="entry name" value="rSAM"/>
</dbReference>
<name>A0A843ALS3_METAZ</name>
<feature type="binding site" evidence="9">
    <location>
        <position position="41"/>
    </location>
    <ligand>
        <name>[4Fe-4S] cluster</name>
        <dbReference type="ChEBI" id="CHEBI:49883"/>
        <label>1</label>
    </ligand>
</feature>
<dbReference type="InterPro" id="IPR058240">
    <property type="entry name" value="rSAM_sf"/>
</dbReference>